<sequence>MVVECGFNMAASNTLSTVNGHAVQRRAGGGGGGGSSACGVGQSSAVLSFQCQSLQSQGEREHHQDSARLHSNGNCGDSKQCRAEFLSAKDASRRKRVNRSAKMKKCKLDARREQWLSHGSQGMPGKAEQQQLSNQQQHRSCDHHKTGDGECMAQERAGPSGNSRSQGSGSGSNGSVCERTPVGSPATHSRSSGSNEAKNSKKEVPSRRQDGSSRAPKYFGDEELHRGSEHKQDSVNNGRSSSDTSKSRSNSSCASSSYTGSGSEDNDEPHDAEDDWESAFDALNVQSSPHRSEVSHKGPNSDRALHNEGKEQHDKKQNGVHHYNPHHPDMQSGQLKPEYKYKNSGFGGRRGNGGRAWRPDDVSRPPTLPRLTKQHTYPNHSNNNNHQGWGNMHGNMWGNQPATPSYCPICTEELDMTDSSYMPCTCGFQMCLFCYHRISSDDGRCPGCRKAYNPESAVKLSRSSSVWLRV</sequence>
<gene>
    <name evidence="4" type="ORF">KC19_2G040500</name>
</gene>
<dbReference type="CDD" id="cd16618">
    <property type="entry name" value="mRING-HC-C4C4_CNOT4"/>
    <property type="match status" value="1"/>
</dbReference>
<dbReference type="Gene3D" id="3.30.40.10">
    <property type="entry name" value="Zinc/RING finger domain, C3HC4 (zinc finger)"/>
    <property type="match status" value="1"/>
</dbReference>
<feature type="compositionally biased region" description="Basic residues" evidence="2">
    <location>
        <begin position="92"/>
        <end position="105"/>
    </location>
</feature>
<evidence type="ECO:0000256" key="1">
    <source>
        <dbReference type="PROSITE-ProRule" id="PRU00175"/>
    </source>
</evidence>
<dbReference type="Proteomes" id="UP000822688">
    <property type="component" value="Chromosome 2"/>
</dbReference>
<dbReference type="EMBL" id="CM026422">
    <property type="protein sequence ID" value="KAG0585803.1"/>
    <property type="molecule type" value="Genomic_DNA"/>
</dbReference>
<feature type="compositionally biased region" description="Gly residues" evidence="2">
    <location>
        <begin position="345"/>
        <end position="354"/>
    </location>
</feature>
<dbReference type="GO" id="GO:0008270">
    <property type="term" value="F:zinc ion binding"/>
    <property type="evidence" value="ECO:0007669"/>
    <property type="project" value="UniProtKB-KW"/>
</dbReference>
<keyword evidence="1" id="KW-0479">Metal-binding</keyword>
<accession>A0A8T0ITW4</accession>
<feature type="compositionally biased region" description="Acidic residues" evidence="2">
    <location>
        <begin position="264"/>
        <end position="273"/>
    </location>
</feature>
<feature type="compositionally biased region" description="Low complexity" evidence="2">
    <location>
        <begin position="240"/>
        <end position="263"/>
    </location>
</feature>
<dbReference type="Pfam" id="PF14570">
    <property type="entry name" value="zf-RING_4"/>
    <property type="match status" value="1"/>
</dbReference>
<feature type="compositionally biased region" description="Basic and acidic residues" evidence="2">
    <location>
        <begin position="198"/>
        <end position="211"/>
    </location>
</feature>
<reference evidence="4" key="1">
    <citation type="submission" date="2020-06" db="EMBL/GenBank/DDBJ databases">
        <title>WGS assembly of Ceratodon purpureus strain R40.</title>
        <authorList>
            <person name="Carey S.B."/>
            <person name="Jenkins J."/>
            <person name="Shu S."/>
            <person name="Lovell J.T."/>
            <person name="Sreedasyam A."/>
            <person name="Maumus F."/>
            <person name="Tiley G.P."/>
            <person name="Fernandez-Pozo N."/>
            <person name="Barry K."/>
            <person name="Chen C."/>
            <person name="Wang M."/>
            <person name="Lipzen A."/>
            <person name="Daum C."/>
            <person name="Saski C.A."/>
            <person name="Payton A.C."/>
            <person name="Mcbreen J.C."/>
            <person name="Conrad R.E."/>
            <person name="Kollar L.M."/>
            <person name="Olsson S."/>
            <person name="Huttunen S."/>
            <person name="Landis J.B."/>
            <person name="Wickett N.J."/>
            <person name="Johnson M.G."/>
            <person name="Rensing S.A."/>
            <person name="Grimwood J."/>
            <person name="Schmutz J."/>
            <person name="Mcdaniel S.F."/>
        </authorList>
    </citation>
    <scope>NUCLEOTIDE SEQUENCE</scope>
    <source>
        <strain evidence="4">R40</strain>
    </source>
</reference>
<dbReference type="PANTHER" id="PTHR12603">
    <property type="entry name" value="CCR4-NOT TRANSCRIPTION COMPLEX RELATED"/>
    <property type="match status" value="1"/>
</dbReference>
<dbReference type="InterPro" id="IPR039780">
    <property type="entry name" value="Mot2"/>
</dbReference>
<dbReference type="InterPro" id="IPR001841">
    <property type="entry name" value="Znf_RING"/>
</dbReference>
<feature type="region of interest" description="Disordered" evidence="2">
    <location>
        <begin position="286"/>
        <end position="387"/>
    </location>
</feature>
<keyword evidence="1" id="KW-0862">Zinc</keyword>
<dbReference type="OrthoDB" id="1923159at2759"/>
<name>A0A8T0ITW4_CERPU</name>
<evidence type="ECO:0000256" key="2">
    <source>
        <dbReference type="SAM" id="MobiDB-lite"/>
    </source>
</evidence>
<evidence type="ECO:0000313" key="4">
    <source>
        <dbReference type="EMBL" id="KAG0585803.1"/>
    </source>
</evidence>
<dbReference type="PROSITE" id="PS50089">
    <property type="entry name" value="ZF_RING_2"/>
    <property type="match status" value="1"/>
</dbReference>
<evidence type="ECO:0000259" key="3">
    <source>
        <dbReference type="PROSITE" id="PS50089"/>
    </source>
</evidence>
<protein>
    <recommendedName>
        <fullName evidence="3">RING-type domain-containing protein</fullName>
    </recommendedName>
</protein>
<feature type="compositionally biased region" description="Basic and acidic residues" evidence="2">
    <location>
        <begin position="219"/>
        <end position="233"/>
    </location>
</feature>
<dbReference type="InterPro" id="IPR039515">
    <property type="entry name" value="NOT4_mRING-HC-C4C4"/>
</dbReference>
<feature type="compositionally biased region" description="Low complexity" evidence="2">
    <location>
        <begin position="158"/>
        <end position="167"/>
    </location>
</feature>
<dbReference type="GO" id="GO:0030014">
    <property type="term" value="C:CCR4-NOT complex"/>
    <property type="evidence" value="ECO:0007669"/>
    <property type="project" value="InterPro"/>
</dbReference>
<organism evidence="4 5">
    <name type="scientific">Ceratodon purpureus</name>
    <name type="common">Fire moss</name>
    <name type="synonym">Dicranum purpureum</name>
    <dbReference type="NCBI Taxonomy" id="3225"/>
    <lineage>
        <taxon>Eukaryota</taxon>
        <taxon>Viridiplantae</taxon>
        <taxon>Streptophyta</taxon>
        <taxon>Embryophyta</taxon>
        <taxon>Bryophyta</taxon>
        <taxon>Bryophytina</taxon>
        <taxon>Bryopsida</taxon>
        <taxon>Dicranidae</taxon>
        <taxon>Pseudoditrichales</taxon>
        <taxon>Ditrichaceae</taxon>
        <taxon>Ceratodon</taxon>
    </lineage>
</organism>
<dbReference type="GO" id="GO:0004842">
    <property type="term" value="F:ubiquitin-protein transferase activity"/>
    <property type="evidence" value="ECO:0007669"/>
    <property type="project" value="InterPro"/>
</dbReference>
<dbReference type="GO" id="GO:0016567">
    <property type="term" value="P:protein ubiquitination"/>
    <property type="evidence" value="ECO:0007669"/>
    <property type="project" value="TreeGrafter"/>
</dbReference>
<feature type="compositionally biased region" description="Polar residues" evidence="2">
    <location>
        <begin position="374"/>
        <end position="387"/>
    </location>
</feature>
<feature type="region of interest" description="Disordered" evidence="2">
    <location>
        <begin position="90"/>
        <end position="273"/>
    </location>
</feature>
<dbReference type="FunFam" id="3.30.40.10:FF:000383">
    <property type="entry name" value="RING/U-box superfamily protein"/>
    <property type="match status" value="1"/>
</dbReference>
<dbReference type="AlphaFoldDB" id="A0A8T0ITW4"/>
<keyword evidence="1" id="KW-0863">Zinc-finger</keyword>
<feature type="compositionally biased region" description="Basic and acidic residues" evidence="2">
    <location>
        <begin position="106"/>
        <end position="115"/>
    </location>
</feature>
<comment type="caution">
    <text evidence="4">The sequence shown here is derived from an EMBL/GenBank/DDBJ whole genome shotgun (WGS) entry which is preliminary data.</text>
</comment>
<feature type="compositionally biased region" description="Basic and acidic residues" evidence="2">
    <location>
        <begin position="290"/>
        <end position="317"/>
    </location>
</feature>
<evidence type="ECO:0000313" key="5">
    <source>
        <dbReference type="Proteomes" id="UP000822688"/>
    </source>
</evidence>
<dbReference type="InterPro" id="IPR013083">
    <property type="entry name" value="Znf_RING/FYVE/PHD"/>
</dbReference>
<keyword evidence="5" id="KW-1185">Reference proteome</keyword>
<feature type="compositionally biased region" description="Polar residues" evidence="2">
    <location>
        <begin position="186"/>
        <end position="197"/>
    </location>
</feature>
<feature type="compositionally biased region" description="Basic and acidic residues" evidence="2">
    <location>
        <begin position="139"/>
        <end position="148"/>
    </location>
</feature>
<proteinExistence type="predicted"/>
<dbReference type="SUPFAM" id="SSF57850">
    <property type="entry name" value="RING/U-box"/>
    <property type="match status" value="1"/>
</dbReference>
<dbReference type="PANTHER" id="PTHR12603:SF0">
    <property type="entry name" value="CCR4-NOT TRANSCRIPTION COMPLEX SUBUNIT 4"/>
    <property type="match status" value="1"/>
</dbReference>
<feature type="domain" description="RING-type" evidence="3">
    <location>
        <begin position="407"/>
        <end position="449"/>
    </location>
</feature>